<proteinExistence type="predicted"/>
<accession>A0ABR4Q2Y3</accession>
<evidence type="ECO:0008006" key="4">
    <source>
        <dbReference type="Google" id="ProtNLM"/>
    </source>
</evidence>
<name>A0ABR4Q2Y3_9CEST</name>
<feature type="region of interest" description="Disordered" evidence="1">
    <location>
        <begin position="1"/>
        <end position="21"/>
    </location>
</feature>
<dbReference type="Proteomes" id="UP001651158">
    <property type="component" value="Unassembled WGS sequence"/>
</dbReference>
<keyword evidence="3" id="KW-1185">Reference proteome</keyword>
<evidence type="ECO:0000313" key="2">
    <source>
        <dbReference type="EMBL" id="KAL5103984.1"/>
    </source>
</evidence>
<protein>
    <recommendedName>
        <fullName evidence="4">HMA domain-containing protein</fullName>
    </recommendedName>
</protein>
<sequence>MRTFHQSNFRSNTKAPRLKSQRKSHSVVVQLSGDLTMSDLKVIESQLLTIRGIISITFQLNKCRVVVMAVDSVEPEQILHKVTDACQQLALENSLTDTPACFIRRRKSTCSRATLQRRETVRTGCTAISGNMPPPWQPKTRQKPQPMKPYLADDADIFAVDPNHGVPQRRDAVVNDAGGTSRGLSGWLSDLLERTVFW</sequence>
<evidence type="ECO:0000256" key="1">
    <source>
        <dbReference type="SAM" id="MobiDB-lite"/>
    </source>
</evidence>
<evidence type="ECO:0000313" key="3">
    <source>
        <dbReference type="Proteomes" id="UP001651158"/>
    </source>
</evidence>
<dbReference type="EMBL" id="JAKROA010000015">
    <property type="protein sequence ID" value="KAL5103984.1"/>
    <property type="molecule type" value="Genomic_DNA"/>
</dbReference>
<comment type="caution">
    <text evidence="2">The sequence shown here is derived from an EMBL/GenBank/DDBJ whole genome shotgun (WGS) entry which is preliminary data.</text>
</comment>
<gene>
    <name evidence="2" type="ORF">TcWFU_008381</name>
</gene>
<organism evidence="2 3">
    <name type="scientific">Taenia crassiceps</name>
    <dbReference type="NCBI Taxonomy" id="6207"/>
    <lineage>
        <taxon>Eukaryota</taxon>
        <taxon>Metazoa</taxon>
        <taxon>Spiralia</taxon>
        <taxon>Lophotrochozoa</taxon>
        <taxon>Platyhelminthes</taxon>
        <taxon>Cestoda</taxon>
        <taxon>Eucestoda</taxon>
        <taxon>Cyclophyllidea</taxon>
        <taxon>Taeniidae</taxon>
        <taxon>Taenia</taxon>
    </lineage>
</organism>
<reference evidence="2 3" key="1">
    <citation type="journal article" date="2022" name="Front. Cell. Infect. Microbiol.">
        <title>The Genomes of Two Strains of Taenia crassiceps the Animal Model for the Study of Human Cysticercosis.</title>
        <authorList>
            <person name="Bobes R.J."/>
            <person name="Estrada K."/>
            <person name="Rios-Valencia D.G."/>
            <person name="Calderon-Gallegos A."/>
            <person name="de la Torre P."/>
            <person name="Carrero J.C."/>
            <person name="Sanchez-Flores A."/>
            <person name="Laclette J.P."/>
        </authorList>
    </citation>
    <scope>NUCLEOTIDE SEQUENCE [LARGE SCALE GENOMIC DNA]</scope>
    <source>
        <strain evidence="2">WFUcys</strain>
    </source>
</reference>
<feature type="compositionally biased region" description="Polar residues" evidence="1">
    <location>
        <begin position="1"/>
        <end position="14"/>
    </location>
</feature>